<sequence length="35" mass="3718">IKKMVSYGELAISNRKRQGLMTSVSDTGEAAASAF</sequence>
<evidence type="ECO:0000313" key="1">
    <source>
        <dbReference type="EMBL" id="KKK64566.1"/>
    </source>
</evidence>
<comment type="caution">
    <text evidence="1">The sequence shown here is derived from an EMBL/GenBank/DDBJ whole genome shotgun (WGS) entry which is preliminary data.</text>
</comment>
<name>A0A0F8ZX93_9ZZZZ</name>
<accession>A0A0F8ZX93</accession>
<gene>
    <name evidence="1" type="ORF">LCGC14_2982920</name>
</gene>
<reference evidence="1" key="1">
    <citation type="journal article" date="2015" name="Nature">
        <title>Complex archaea that bridge the gap between prokaryotes and eukaryotes.</title>
        <authorList>
            <person name="Spang A."/>
            <person name="Saw J.H."/>
            <person name="Jorgensen S.L."/>
            <person name="Zaremba-Niedzwiedzka K."/>
            <person name="Martijn J."/>
            <person name="Lind A.E."/>
            <person name="van Eijk R."/>
            <person name="Schleper C."/>
            <person name="Guy L."/>
            <person name="Ettema T.J."/>
        </authorList>
    </citation>
    <scope>NUCLEOTIDE SEQUENCE</scope>
</reference>
<protein>
    <submittedName>
        <fullName evidence="1">Uncharacterized protein</fullName>
    </submittedName>
</protein>
<dbReference type="AlphaFoldDB" id="A0A0F8ZX93"/>
<organism evidence="1">
    <name type="scientific">marine sediment metagenome</name>
    <dbReference type="NCBI Taxonomy" id="412755"/>
    <lineage>
        <taxon>unclassified sequences</taxon>
        <taxon>metagenomes</taxon>
        <taxon>ecological metagenomes</taxon>
    </lineage>
</organism>
<feature type="non-terminal residue" evidence="1">
    <location>
        <position position="1"/>
    </location>
</feature>
<dbReference type="EMBL" id="LAZR01060967">
    <property type="protein sequence ID" value="KKK64566.1"/>
    <property type="molecule type" value="Genomic_DNA"/>
</dbReference>
<proteinExistence type="predicted"/>